<sequence length="205" mass="22116">MDVGQQHHLDRTTGHRRDAAVLFADLSGFTELVESVEPEIVYQVVRPLMDDLVDIARRHGGEIQQVLGDGFMCVFGLHTTRGDEAERAVAAGLELVAAGGARLGRPSVHAGVETGEIYVTASWPPAGYGVWGRPVNLAARLCDLAGPGELQIGPRAFAQVRRRFGPARAARTRLKGLTAPVLTHRISPQRVPQHTEPDHAMIDAA</sequence>
<dbReference type="OrthoDB" id="5476461at2"/>
<dbReference type="Proteomes" id="UP000292564">
    <property type="component" value="Unassembled WGS sequence"/>
</dbReference>
<evidence type="ECO:0000313" key="4">
    <source>
        <dbReference type="Proteomes" id="UP000292564"/>
    </source>
</evidence>
<dbReference type="InterPro" id="IPR001054">
    <property type="entry name" value="A/G_cyclase"/>
</dbReference>
<dbReference type="AlphaFoldDB" id="A0A4Q7ZEL2"/>
<proteinExistence type="inferred from homology"/>
<evidence type="ECO:0000256" key="1">
    <source>
        <dbReference type="ARBA" id="ARBA00005381"/>
    </source>
</evidence>
<comment type="similarity">
    <text evidence="1">Belongs to the adenylyl cyclase class-3 family.</text>
</comment>
<dbReference type="InterPro" id="IPR050697">
    <property type="entry name" value="Adenylyl/Guanylyl_Cyclase_3/4"/>
</dbReference>
<dbReference type="PANTHER" id="PTHR43081">
    <property type="entry name" value="ADENYLATE CYCLASE, TERMINAL-DIFFERENTIATION SPECIFIC-RELATED"/>
    <property type="match status" value="1"/>
</dbReference>
<dbReference type="InterPro" id="IPR029787">
    <property type="entry name" value="Nucleotide_cyclase"/>
</dbReference>
<gene>
    <name evidence="3" type="ORF">EV385_0232</name>
</gene>
<dbReference type="RefSeq" id="WP_130507746.1">
    <property type="nucleotide sequence ID" value="NZ_SHKY01000001.1"/>
</dbReference>
<protein>
    <submittedName>
        <fullName evidence="3">Class 3 adenylate cyclase</fullName>
    </submittedName>
</protein>
<dbReference type="SMART" id="SM00044">
    <property type="entry name" value="CYCc"/>
    <property type="match status" value="1"/>
</dbReference>
<dbReference type="GO" id="GO:0035556">
    <property type="term" value="P:intracellular signal transduction"/>
    <property type="evidence" value="ECO:0007669"/>
    <property type="project" value="InterPro"/>
</dbReference>
<keyword evidence="4" id="KW-1185">Reference proteome</keyword>
<evidence type="ECO:0000259" key="2">
    <source>
        <dbReference type="PROSITE" id="PS50125"/>
    </source>
</evidence>
<name>A0A4Q7ZEL2_9ACTN</name>
<feature type="domain" description="Guanylate cyclase" evidence="2">
    <location>
        <begin position="20"/>
        <end position="142"/>
    </location>
</feature>
<dbReference type="CDD" id="cd07302">
    <property type="entry name" value="CHD"/>
    <property type="match status" value="1"/>
</dbReference>
<dbReference type="PROSITE" id="PS50125">
    <property type="entry name" value="GUANYLATE_CYCLASE_2"/>
    <property type="match status" value="1"/>
</dbReference>
<dbReference type="Gene3D" id="3.30.70.1230">
    <property type="entry name" value="Nucleotide cyclase"/>
    <property type="match status" value="1"/>
</dbReference>
<accession>A0A4Q7ZEL2</accession>
<organism evidence="3 4">
    <name type="scientific">Krasilnikovia cinnamomea</name>
    <dbReference type="NCBI Taxonomy" id="349313"/>
    <lineage>
        <taxon>Bacteria</taxon>
        <taxon>Bacillati</taxon>
        <taxon>Actinomycetota</taxon>
        <taxon>Actinomycetes</taxon>
        <taxon>Micromonosporales</taxon>
        <taxon>Micromonosporaceae</taxon>
        <taxon>Krasilnikovia</taxon>
    </lineage>
</organism>
<dbReference type="SUPFAM" id="SSF55073">
    <property type="entry name" value="Nucleotide cyclase"/>
    <property type="match status" value="1"/>
</dbReference>
<dbReference type="Pfam" id="PF00211">
    <property type="entry name" value="Guanylate_cyc"/>
    <property type="match status" value="1"/>
</dbReference>
<reference evidence="3 4" key="1">
    <citation type="submission" date="2019-02" db="EMBL/GenBank/DDBJ databases">
        <title>Sequencing the genomes of 1000 actinobacteria strains.</title>
        <authorList>
            <person name="Klenk H.-P."/>
        </authorList>
    </citation>
    <scope>NUCLEOTIDE SEQUENCE [LARGE SCALE GENOMIC DNA]</scope>
    <source>
        <strain evidence="3 4">DSM 45162</strain>
    </source>
</reference>
<comment type="caution">
    <text evidence="3">The sequence shown here is derived from an EMBL/GenBank/DDBJ whole genome shotgun (WGS) entry which is preliminary data.</text>
</comment>
<dbReference type="EMBL" id="SHKY01000001">
    <property type="protein sequence ID" value="RZU48515.1"/>
    <property type="molecule type" value="Genomic_DNA"/>
</dbReference>
<dbReference type="GO" id="GO:0004016">
    <property type="term" value="F:adenylate cyclase activity"/>
    <property type="evidence" value="ECO:0007669"/>
    <property type="project" value="UniProtKB-ARBA"/>
</dbReference>
<dbReference type="GO" id="GO:0009190">
    <property type="term" value="P:cyclic nucleotide biosynthetic process"/>
    <property type="evidence" value="ECO:0007669"/>
    <property type="project" value="InterPro"/>
</dbReference>
<evidence type="ECO:0000313" key="3">
    <source>
        <dbReference type="EMBL" id="RZU48515.1"/>
    </source>
</evidence>
<dbReference type="PANTHER" id="PTHR43081:SF1">
    <property type="entry name" value="ADENYLATE CYCLASE, TERMINAL-DIFFERENTIATION SPECIFIC"/>
    <property type="match status" value="1"/>
</dbReference>